<dbReference type="OrthoDB" id="4113332at2"/>
<dbReference type="InterPro" id="IPR042261">
    <property type="entry name" value="Lsr2-like_dimerization"/>
</dbReference>
<evidence type="ECO:0000313" key="4">
    <source>
        <dbReference type="EMBL" id="RPF28336.1"/>
    </source>
</evidence>
<dbReference type="GO" id="GO:0016746">
    <property type="term" value="F:acyltransferase activity"/>
    <property type="evidence" value="ECO:0007669"/>
    <property type="project" value="InterPro"/>
</dbReference>
<keyword evidence="5" id="KW-1185">Reference proteome</keyword>
<gene>
    <name evidence="4" type="ORF">EDD32_2861</name>
</gene>
<feature type="domain" description="Lsr2 DNA-binding" evidence="3">
    <location>
        <begin position="79"/>
        <end position="111"/>
    </location>
</feature>
<sequence>MATKTITELVSDLSGRPVERGRGRSVDFSYEGVLYRVDLTSDEVAAFEKALAPYLAAARKVGSQHRRTSASSTTKRGFDPAAVRAWAVGQGITVSPRGRISADVVERYRAAGN</sequence>
<dbReference type="RefSeq" id="WP_123918479.1">
    <property type="nucleotide sequence ID" value="NZ_RKRA01000001.1"/>
</dbReference>
<dbReference type="InterPro" id="IPR036625">
    <property type="entry name" value="E3-bd_dom_sf"/>
</dbReference>
<accession>A0A3N4Z8V6</accession>
<dbReference type="Gene3D" id="4.10.320.10">
    <property type="entry name" value="E3-binding domain"/>
    <property type="match status" value="1"/>
</dbReference>
<dbReference type="Proteomes" id="UP000280726">
    <property type="component" value="Unassembled WGS sequence"/>
</dbReference>
<comment type="caution">
    <text evidence="4">The sequence shown here is derived from an EMBL/GenBank/DDBJ whole genome shotgun (WGS) entry which is preliminary data.</text>
</comment>
<dbReference type="InterPro" id="IPR024412">
    <property type="entry name" value="Lsr2_dim_dom"/>
</dbReference>
<protein>
    <submittedName>
        <fullName evidence="4">Lsr2 protein</fullName>
    </submittedName>
</protein>
<reference evidence="4 5" key="1">
    <citation type="submission" date="2018-11" db="EMBL/GenBank/DDBJ databases">
        <title>Sequencing the genomes of 1000 actinobacteria strains.</title>
        <authorList>
            <person name="Klenk H.-P."/>
        </authorList>
    </citation>
    <scope>NUCLEOTIDE SEQUENCE [LARGE SCALE GENOMIC DNA]</scope>
    <source>
        <strain evidence="4 5">DSM 14418</strain>
    </source>
</reference>
<evidence type="ECO:0000259" key="3">
    <source>
        <dbReference type="Pfam" id="PF23359"/>
    </source>
</evidence>
<dbReference type="EMBL" id="RKRA01000001">
    <property type="protein sequence ID" value="RPF28336.1"/>
    <property type="molecule type" value="Genomic_DNA"/>
</dbReference>
<dbReference type="Gene3D" id="3.30.60.230">
    <property type="entry name" value="Lsr2, dimerization domain"/>
    <property type="match status" value="1"/>
</dbReference>
<dbReference type="InterPro" id="IPR055370">
    <property type="entry name" value="Lsr2_DNA-bd"/>
</dbReference>
<dbReference type="Pfam" id="PF23359">
    <property type="entry name" value="Lsr2_DNA-bd"/>
    <property type="match status" value="1"/>
</dbReference>
<dbReference type="GO" id="GO:0003677">
    <property type="term" value="F:DNA binding"/>
    <property type="evidence" value="ECO:0007669"/>
    <property type="project" value="UniProtKB-KW"/>
</dbReference>
<name>A0A3N4Z8V6_9MICO</name>
<evidence type="ECO:0000256" key="1">
    <source>
        <dbReference type="ARBA" id="ARBA00023125"/>
    </source>
</evidence>
<keyword evidence="1" id="KW-0238">DNA-binding</keyword>
<dbReference type="Pfam" id="PF11774">
    <property type="entry name" value="Lsr2"/>
    <property type="match status" value="1"/>
</dbReference>
<dbReference type="AlphaFoldDB" id="A0A3N4Z8V6"/>
<feature type="domain" description="Lsr2 dimerization" evidence="2">
    <location>
        <begin position="1"/>
        <end position="62"/>
    </location>
</feature>
<evidence type="ECO:0000313" key="5">
    <source>
        <dbReference type="Proteomes" id="UP000280726"/>
    </source>
</evidence>
<organism evidence="4 5">
    <name type="scientific">Georgenia muralis</name>
    <dbReference type="NCBI Taxonomy" id="154117"/>
    <lineage>
        <taxon>Bacteria</taxon>
        <taxon>Bacillati</taxon>
        <taxon>Actinomycetota</taxon>
        <taxon>Actinomycetes</taxon>
        <taxon>Micrococcales</taxon>
        <taxon>Bogoriellaceae</taxon>
        <taxon>Georgenia</taxon>
    </lineage>
</organism>
<proteinExistence type="predicted"/>
<evidence type="ECO:0000259" key="2">
    <source>
        <dbReference type="Pfam" id="PF11774"/>
    </source>
</evidence>